<dbReference type="AlphaFoldDB" id="A0A2A2F6S2"/>
<reference evidence="1 2" key="1">
    <citation type="submission" date="2017-08" db="EMBL/GenBank/DDBJ databases">
        <title>Halovibrio sewagensis sp. nov., isolated from wastewater of high salinity.</title>
        <authorList>
            <person name="Dong X."/>
            <person name="Zhang G."/>
        </authorList>
    </citation>
    <scope>NUCLEOTIDE SEQUENCE [LARGE SCALE GENOMIC DNA]</scope>
    <source>
        <strain evidence="1 2">YL5-2</strain>
    </source>
</reference>
<dbReference type="RefSeq" id="WP_095616985.1">
    <property type="nucleotide sequence ID" value="NZ_NSKD01000002.1"/>
</dbReference>
<comment type="caution">
    <text evidence="1">The sequence shown here is derived from an EMBL/GenBank/DDBJ whole genome shotgun (WGS) entry which is preliminary data.</text>
</comment>
<organism evidence="1 2">
    <name type="scientific">Halovibrio salipaludis</name>
    <dbReference type="NCBI Taxonomy" id="2032626"/>
    <lineage>
        <taxon>Bacteria</taxon>
        <taxon>Pseudomonadati</taxon>
        <taxon>Pseudomonadota</taxon>
        <taxon>Gammaproteobacteria</taxon>
        <taxon>Oceanospirillales</taxon>
        <taxon>Halomonadaceae</taxon>
        <taxon>Halovibrio</taxon>
    </lineage>
</organism>
<evidence type="ECO:0000313" key="1">
    <source>
        <dbReference type="EMBL" id="PAU81261.1"/>
    </source>
</evidence>
<sequence length="144" mass="16051">MADLHIEDFYRDTAAILIHLYNRFPRKGAVFVEDIAGDDEPDEFGLHSNRHMACFGTMLWLADEGLLRYESVIGQDAVDQAVLTAECFNRLSTQYPEGEAASGSGLIREAGLAVNRIRECMANGTSTELSETVHRFLFDPPARL</sequence>
<protein>
    <submittedName>
        <fullName evidence="1">Uncharacterized protein</fullName>
    </submittedName>
</protein>
<gene>
    <name evidence="1" type="ORF">CK501_06815</name>
</gene>
<evidence type="ECO:0000313" key="2">
    <source>
        <dbReference type="Proteomes" id="UP000218896"/>
    </source>
</evidence>
<accession>A0A2A2F6S2</accession>
<keyword evidence="2" id="KW-1185">Reference proteome</keyword>
<dbReference type="Proteomes" id="UP000218896">
    <property type="component" value="Unassembled WGS sequence"/>
</dbReference>
<proteinExistence type="predicted"/>
<dbReference type="EMBL" id="NSKD01000002">
    <property type="protein sequence ID" value="PAU81261.1"/>
    <property type="molecule type" value="Genomic_DNA"/>
</dbReference>
<name>A0A2A2F6S2_9GAMM</name>
<dbReference type="OrthoDB" id="6958576at2"/>